<evidence type="ECO:0000259" key="3">
    <source>
        <dbReference type="PROSITE" id="PS50801"/>
    </source>
</evidence>
<dbReference type="Proteomes" id="UP001550378">
    <property type="component" value="Unassembled WGS sequence"/>
</dbReference>
<dbReference type="InterPro" id="IPR036513">
    <property type="entry name" value="STAS_dom_sf"/>
</dbReference>
<protein>
    <recommendedName>
        <fullName evidence="2">Anti-sigma factor antagonist</fullName>
    </recommendedName>
</protein>
<dbReference type="PANTHER" id="PTHR33495:SF2">
    <property type="entry name" value="ANTI-SIGMA FACTOR ANTAGONIST TM_1081-RELATED"/>
    <property type="match status" value="1"/>
</dbReference>
<name>A0ABV2W2A5_9ACTN</name>
<proteinExistence type="inferred from homology"/>
<dbReference type="Gene3D" id="3.30.750.24">
    <property type="entry name" value="STAS domain"/>
    <property type="match status" value="1"/>
</dbReference>
<dbReference type="CDD" id="cd07043">
    <property type="entry name" value="STAS_anti-anti-sigma_factors"/>
    <property type="match status" value="1"/>
</dbReference>
<comment type="similarity">
    <text evidence="1 2">Belongs to the anti-sigma-factor antagonist family.</text>
</comment>
<evidence type="ECO:0000256" key="1">
    <source>
        <dbReference type="ARBA" id="ARBA00009013"/>
    </source>
</evidence>
<evidence type="ECO:0000313" key="4">
    <source>
        <dbReference type="EMBL" id="MEU0707674.1"/>
    </source>
</evidence>
<dbReference type="NCBIfam" id="TIGR00377">
    <property type="entry name" value="ant_ant_sig"/>
    <property type="match status" value="1"/>
</dbReference>
<dbReference type="RefSeq" id="WP_189906279.1">
    <property type="nucleotide sequence ID" value="NZ_JBEXZO010000027.1"/>
</dbReference>
<dbReference type="SUPFAM" id="SSF52091">
    <property type="entry name" value="SpoIIaa-like"/>
    <property type="match status" value="1"/>
</dbReference>
<dbReference type="EMBL" id="JBEXZR010000006">
    <property type="protein sequence ID" value="MEU0707674.1"/>
    <property type="molecule type" value="Genomic_DNA"/>
</dbReference>
<evidence type="ECO:0000256" key="2">
    <source>
        <dbReference type="RuleBase" id="RU003749"/>
    </source>
</evidence>
<accession>A0ABV2W2A5</accession>
<dbReference type="InterPro" id="IPR003658">
    <property type="entry name" value="Anti-sigma_ant"/>
</dbReference>
<dbReference type="PANTHER" id="PTHR33495">
    <property type="entry name" value="ANTI-SIGMA FACTOR ANTAGONIST TM_1081-RELATED-RELATED"/>
    <property type="match status" value="1"/>
</dbReference>
<comment type="caution">
    <text evidence="4">The sequence shown here is derived from an EMBL/GenBank/DDBJ whole genome shotgun (WGS) entry which is preliminary data.</text>
</comment>
<feature type="domain" description="STAS" evidence="3">
    <location>
        <begin position="19"/>
        <end position="109"/>
    </location>
</feature>
<dbReference type="PROSITE" id="PS50801">
    <property type="entry name" value="STAS"/>
    <property type="match status" value="1"/>
</dbReference>
<dbReference type="Pfam" id="PF13466">
    <property type="entry name" value="STAS_2"/>
    <property type="match status" value="1"/>
</dbReference>
<gene>
    <name evidence="4" type="ORF">ABZ508_09915</name>
</gene>
<dbReference type="InterPro" id="IPR058548">
    <property type="entry name" value="MlaB-like_STAS"/>
</dbReference>
<reference evidence="4 5" key="1">
    <citation type="submission" date="2024-06" db="EMBL/GenBank/DDBJ databases">
        <title>The Natural Products Discovery Center: Release of the First 8490 Sequenced Strains for Exploring Actinobacteria Biosynthetic Diversity.</title>
        <authorList>
            <person name="Kalkreuter E."/>
            <person name="Kautsar S.A."/>
            <person name="Yang D."/>
            <person name="Bader C.D."/>
            <person name="Teijaro C.N."/>
            <person name="Fluegel L."/>
            <person name="Davis C.M."/>
            <person name="Simpson J.R."/>
            <person name="Lauterbach L."/>
            <person name="Steele A.D."/>
            <person name="Gui C."/>
            <person name="Meng S."/>
            <person name="Li G."/>
            <person name="Viehrig K."/>
            <person name="Ye F."/>
            <person name="Su P."/>
            <person name="Kiefer A.F."/>
            <person name="Nichols A."/>
            <person name="Cepeda A.J."/>
            <person name="Yan W."/>
            <person name="Fan B."/>
            <person name="Jiang Y."/>
            <person name="Adhikari A."/>
            <person name="Zheng C.-J."/>
            <person name="Schuster L."/>
            <person name="Cowan T.M."/>
            <person name="Smanski M.J."/>
            <person name="Chevrette M.G."/>
            <person name="De Carvalho L.P.S."/>
            <person name="Shen B."/>
        </authorList>
    </citation>
    <scope>NUCLEOTIDE SEQUENCE [LARGE SCALE GENOMIC DNA]</scope>
    <source>
        <strain evidence="4 5">NPDC006337</strain>
    </source>
</reference>
<organism evidence="4 5">
    <name type="scientific">Streptomyces lavendulocolor</name>
    <dbReference type="NCBI Taxonomy" id="67316"/>
    <lineage>
        <taxon>Bacteria</taxon>
        <taxon>Bacillati</taxon>
        <taxon>Actinomycetota</taxon>
        <taxon>Actinomycetes</taxon>
        <taxon>Kitasatosporales</taxon>
        <taxon>Streptomycetaceae</taxon>
        <taxon>Streptomyces</taxon>
    </lineage>
</organism>
<sequence>MYDTFQVRVHPAKSGSCWVTVAGELDVMSAPGVRDTLRVAIADYRSVVVDCSGVTFCDCSGLSALLAAVRAAQANGIELRLRAVPHSLARLLRLTHTGSAFTIEQPDVR</sequence>
<keyword evidence="5" id="KW-1185">Reference proteome</keyword>
<dbReference type="InterPro" id="IPR002645">
    <property type="entry name" value="STAS_dom"/>
</dbReference>
<evidence type="ECO:0000313" key="5">
    <source>
        <dbReference type="Proteomes" id="UP001550378"/>
    </source>
</evidence>